<dbReference type="Proteomes" id="UP000814033">
    <property type="component" value="Unassembled WGS sequence"/>
</dbReference>
<protein>
    <submittedName>
        <fullName evidence="1">Uncharacterized protein</fullName>
    </submittedName>
</protein>
<proteinExistence type="predicted"/>
<gene>
    <name evidence="1" type="ORF">FA95DRAFT_1682151</name>
</gene>
<name>A0ACB8RGC1_9AGAM</name>
<evidence type="ECO:0000313" key="1">
    <source>
        <dbReference type="EMBL" id="KAI0043055.1"/>
    </source>
</evidence>
<dbReference type="EMBL" id="MU276035">
    <property type="protein sequence ID" value="KAI0043055.1"/>
    <property type="molecule type" value="Genomic_DNA"/>
</dbReference>
<keyword evidence="2" id="KW-1185">Reference proteome</keyword>
<sequence length="155" mass="15825">MAFTISLKSLIVTTVLASLAVVVNTAPLSRRQLGSVQCNIDRLKIVVGLQETSDAVNKLAWQVVDTAAAANVTTAQTGIHGAQLAIDGIANAVFANQTAPPELRDQVGGNFTIAADALTSINATDPALNATVTNALNLLSQASDAGNAVVQDCTA</sequence>
<evidence type="ECO:0000313" key="2">
    <source>
        <dbReference type="Proteomes" id="UP000814033"/>
    </source>
</evidence>
<reference evidence="1" key="1">
    <citation type="submission" date="2021-02" db="EMBL/GenBank/DDBJ databases">
        <authorList>
            <consortium name="DOE Joint Genome Institute"/>
            <person name="Ahrendt S."/>
            <person name="Looney B.P."/>
            <person name="Miyauchi S."/>
            <person name="Morin E."/>
            <person name="Drula E."/>
            <person name="Courty P.E."/>
            <person name="Chicoki N."/>
            <person name="Fauchery L."/>
            <person name="Kohler A."/>
            <person name="Kuo A."/>
            <person name="Labutti K."/>
            <person name="Pangilinan J."/>
            <person name="Lipzen A."/>
            <person name="Riley R."/>
            <person name="Andreopoulos W."/>
            <person name="He G."/>
            <person name="Johnson J."/>
            <person name="Barry K.W."/>
            <person name="Grigoriev I.V."/>
            <person name="Nagy L."/>
            <person name="Hibbett D."/>
            <person name="Henrissat B."/>
            <person name="Matheny P.B."/>
            <person name="Labbe J."/>
            <person name="Martin F."/>
        </authorList>
    </citation>
    <scope>NUCLEOTIDE SEQUENCE</scope>
    <source>
        <strain evidence="1">FP105234-sp</strain>
    </source>
</reference>
<organism evidence="1 2">
    <name type="scientific">Auriscalpium vulgare</name>
    <dbReference type="NCBI Taxonomy" id="40419"/>
    <lineage>
        <taxon>Eukaryota</taxon>
        <taxon>Fungi</taxon>
        <taxon>Dikarya</taxon>
        <taxon>Basidiomycota</taxon>
        <taxon>Agaricomycotina</taxon>
        <taxon>Agaricomycetes</taxon>
        <taxon>Russulales</taxon>
        <taxon>Auriscalpiaceae</taxon>
        <taxon>Auriscalpium</taxon>
    </lineage>
</organism>
<reference evidence="1" key="2">
    <citation type="journal article" date="2022" name="New Phytol.">
        <title>Evolutionary transition to the ectomycorrhizal habit in the genomes of a hyperdiverse lineage of mushroom-forming fungi.</title>
        <authorList>
            <person name="Looney B."/>
            <person name="Miyauchi S."/>
            <person name="Morin E."/>
            <person name="Drula E."/>
            <person name="Courty P.E."/>
            <person name="Kohler A."/>
            <person name="Kuo A."/>
            <person name="LaButti K."/>
            <person name="Pangilinan J."/>
            <person name="Lipzen A."/>
            <person name="Riley R."/>
            <person name="Andreopoulos W."/>
            <person name="He G."/>
            <person name="Johnson J."/>
            <person name="Nolan M."/>
            <person name="Tritt A."/>
            <person name="Barry K.W."/>
            <person name="Grigoriev I.V."/>
            <person name="Nagy L.G."/>
            <person name="Hibbett D."/>
            <person name="Henrissat B."/>
            <person name="Matheny P.B."/>
            <person name="Labbe J."/>
            <person name="Martin F.M."/>
        </authorList>
    </citation>
    <scope>NUCLEOTIDE SEQUENCE</scope>
    <source>
        <strain evidence="1">FP105234-sp</strain>
    </source>
</reference>
<comment type="caution">
    <text evidence="1">The sequence shown here is derived from an EMBL/GenBank/DDBJ whole genome shotgun (WGS) entry which is preliminary data.</text>
</comment>
<accession>A0ACB8RGC1</accession>